<feature type="transmembrane region" description="Helical" evidence="11">
    <location>
        <begin position="379"/>
        <end position="402"/>
    </location>
</feature>
<keyword evidence="2 10" id="KW-0813">Transport</keyword>
<comment type="function">
    <text evidence="9">May act as a catecholamine-responsive trans-membrane electron transporter.</text>
</comment>
<evidence type="ECO:0000256" key="8">
    <source>
        <dbReference type="ARBA" id="ARBA00023136"/>
    </source>
</evidence>
<evidence type="ECO:0000256" key="10">
    <source>
        <dbReference type="PIRNR" id="PIRNR037471"/>
    </source>
</evidence>
<evidence type="ECO:0000256" key="11">
    <source>
        <dbReference type="SAM" id="Phobius"/>
    </source>
</evidence>
<comment type="caution">
    <text evidence="14">The sequence shown here is derived from an EMBL/GenBank/DDBJ whole genome shotgun (WGS) entry which is preliminary data.</text>
</comment>
<protein>
    <recommendedName>
        <fullName evidence="10">Cytochrome b561 and DOMON domain-containing protein</fullName>
    </recommendedName>
</protein>
<evidence type="ECO:0000256" key="5">
    <source>
        <dbReference type="ARBA" id="ARBA00022729"/>
    </source>
</evidence>
<feature type="domain" description="DOMON" evidence="12">
    <location>
        <begin position="79"/>
        <end position="197"/>
    </location>
</feature>
<dbReference type="GO" id="GO:0046872">
    <property type="term" value="F:metal ion binding"/>
    <property type="evidence" value="ECO:0007669"/>
    <property type="project" value="UniProtKB-KW"/>
</dbReference>
<dbReference type="PROSITE" id="PS50836">
    <property type="entry name" value="DOMON"/>
    <property type="match status" value="1"/>
</dbReference>
<evidence type="ECO:0000313" key="14">
    <source>
        <dbReference type="EMBL" id="KAG6493038.1"/>
    </source>
</evidence>
<keyword evidence="5" id="KW-0732">Signal</keyword>
<evidence type="ECO:0000313" key="15">
    <source>
        <dbReference type="Proteomes" id="UP000734854"/>
    </source>
</evidence>
<organism evidence="14 15">
    <name type="scientific">Zingiber officinale</name>
    <name type="common">Ginger</name>
    <name type="synonym">Amomum zingiber</name>
    <dbReference type="NCBI Taxonomy" id="94328"/>
    <lineage>
        <taxon>Eukaryota</taxon>
        <taxon>Viridiplantae</taxon>
        <taxon>Streptophyta</taxon>
        <taxon>Embryophyta</taxon>
        <taxon>Tracheophyta</taxon>
        <taxon>Spermatophyta</taxon>
        <taxon>Magnoliopsida</taxon>
        <taxon>Liliopsida</taxon>
        <taxon>Zingiberales</taxon>
        <taxon>Zingiberaceae</taxon>
        <taxon>Zingiber</taxon>
    </lineage>
</organism>
<reference evidence="14 15" key="1">
    <citation type="submission" date="2020-08" db="EMBL/GenBank/DDBJ databases">
        <title>Plant Genome Project.</title>
        <authorList>
            <person name="Zhang R.-G."/>
        </authorList>
    </citation>
    <scope>NUCLEOTIDE SEQUENCE [LARGE SCALE GENOMIC DNA]</scope>
    <source>
        <tissue evidence="14">Rhizome</tissue>
    </source>
</reference>
<proteinExistence type="predicted"/>
<evidence type="ECO:0000256" key="2">
    <source>
        <dbReference type="ARBA" id="ARBA00022448"/>
    </source>
</evidence>
<feature type="transmembrane region" description="Helical" evidence="11">
    <location>
        <begin position="315"/>
        <end position="332"/>
    </location>
</feature>
<evidence type="ECO:0000256" key="9">
    <source>
        <dbReference type="ARBA" id="ARBA00053871"/>
    </source>
</evidence>
<keyword evidence="3 11" id="KW-0812">Transmembrane</keyword>
<dbReference type="CDD" id="cd08760">
    <property type="entry name" value="Cyt_b561_FRRS1_like"/>
    <property type="match status" value="1"/>
</dbReference>
<evidence type="ECO:0000256" key="3">
    <source>
        <dbReference type="ARBA" id="ARBA00022692"/>
    </source>
</evidence>
<accession>A0A8J5KWA0</accession>
<feature type="domain" description="Cytochrome b561" evidence="13">
    <location>
        <begin position="204"/>
        <end position="403"/>
    </location>
</feature>
<keyword evidence="15" id="KW-1185">Reference proteome</keyword>
<dbReference type="Pfam" id="PF04526">
    <property type="entry name" value="DUF568"/>
    <property type="match status" value="1"/>
</dbReference>
<dbReference type="SMART" id="SM00665">
    <property type="entry name" value="B561"/>
    <property type="match status" value="1"/>
</dbReference>
<dbReference type="PIRSF" id="PIRSF037471">
    <property type="entry name" value="UCP037471"/>
    <property type="match status" value="1"/>
</dbReference>
<dbReference type="GO" id="GO:0016020">
    <property type="term" value="C:membrane"/>
    <property type="evidence" value="ECO:0007669"/>
    <property type="project" value="UniProtKB-SubCell"/>
</dbReference>
<evidence type="ECO:0000259" key="13">
    <source>
        <dbReference type="PROSITE" id="PS50939"/>
    </source>
</evidence>
<dbReference type="EMBL" id="JACMSC010000013">
    <property type="protein sequence ID" value="KAG6493038.1"/>
    <property type="molecule type" value="Genomic_DNA"/>
</dbReference>
<dbReference type="InterPro" id="IPR045265">
    <property type="entry name" value="AIR12_DOMON"/>
</dbReference>
<dbReference type="InterPro" id="IPR017214">
    <property type="entry name" value="UCP037471"/>
</dbReference>
<comment type="cofactor">
    <cofactor evidence="10">
        <name>heme b</name>
        <dbReference type="ChEBI" id="CHEBI:60344"/>
    </cofactor>
    <text evidence="10">Binds 2 heme b groups non-covalently.</text>
</comment>
<name>A0A8J5KWA0_ZINOF</name>
<evidence type="ECO:0000256" key="6">
    <source>
        <dbReference type="ARBA" id="ARBA00022982"/>
    </source>
</evidence>
<keyword evidence="4" id="KW-0479">Metal-binding</keyword>
<dbReference type="Proteomes" id="UP000734854">
    <property type="component" value="Unassembled WGS sequence"/>
</dbReference>
<gene>
    <name evidence="14" type="ORF">ZIOFF_048011</name>
</gene>
<sequence>MTPAFLPSYSVSSLFISISSISNHRKLSQLTRSPTMKLTVLPLLCFLCSLVQISTAQSCDGVSFSDGVSYDTCNDLPYLGATLHWTYHPSNGTVDVAYRAPQSDRGWVAWAINPTGRDMVGANAFLAFHSAAGVVTVYTTQFSGTEFPPSSVADQNLTFAVHSRWAEYSADGGYYTIYASLDLPGNRTTQNTVWQASTSFTNGVPFRHDLSGDNVMTMSSVDFLSGQASSSGGVPRLRRKNTHGVVNAISWGILLPVGAIIARYVKVFKSADPAWFYLHVSCQCSAYIVGLSGWILGLQLGSDSKGITYHKHRNLGIAIFTLATVQVFALFARPNKDHKHRLYWNIYHHAVGYGVILMSIINIFEGFDVLDPAKKWKRAYIAIVATLAAVALVLEVLTWPIVIRRRNSDKATGHAVHVANGYA</sequence>
<evidence type="ECO:0000256" key="7">
    <source>
        <dbReference type="ARBA" id="ARBA00022989"/>
    </source>
</evidence>
<evidence type="ECO:0000256" key="1">
    <source>
        <dbReference type="ARBA" id="ARBA00004141"/>
    </source>
</evidence>
<comment type="subcellular location">
    <subcellularLocation>
        <location evidence="1">Membrane</location>
        <topology evidence="1">Multi-pass membrane protein</topology>
    </subcellularLocation>
</comment>
<dbReference type="PANTHER" id="PTHR23130:SF167">
    <property type="entry name" value="CYTOCHROME B561 AND DOMON DOMAIN-CONTAINING PROTEIN"/>
    <property type="match status" value="1"/>
</dbReference>
<dbReference type="OrthoDB" id="2419613at2759"/>
<dbReference type="InterPro" id="IPR006593">
    <property type="entry name" value="Cyt_b561/ferric_Rdtase_TM"/>
</dbReference>
<dbReference type="PANTHER" id="PTHR23130">
    <property type="entry name" value="CYTOCHROME B561 AND DOMON DOMAIN-CONTAINING PROTEIN"/>
    <property type="match status" value="1"/>
</dbReference>
<dbReference type="FunFam" id="1.20.120.1770:FF:000007">
    <property type="entry name" value="Cytochrome b561 and DOMON domain-containing protein"/>
    <property type="match status" value="1"/>
</dbReference>
<keyword evidence="7 11" id="KW-1133">Transmembrane helix</keyword>
<feature type="transmembrane region" description="Helical" evidence="11">
    <location>
        <begin position="244"/>
        <end position="262"/>
    </location>
</feature>
<feature type="transmembrane region" description="Helical" evidence="11">
    <location>
        <begin position="344"/>
        <end position="364"/>
    </location>
</feature>
<keyword evidence="8 10" id="KW-0472">Membrane</keyword>
<evidence type="ECO:0000256" key="4">
    <source>
        <dbReference type="ARBA" id="ARBA00022723"/>
    </source>
</evidence>
<feature type="transmembrane region" description="Helical" evidence="11">
    <location>
        <begin position="274"/>
        <end position="295"/>
    </location>
</feature>
<dbReference type="PROSITE" id="PS50939">
    <property type="entry name" value="CYTOCHROME_B561"/>
    <property type="match status" value="1"/>
</dbReference>
<dbReference type="AlphaFoldDB" id="A0A8J5KWA0"/>
<dbReference type="InterPro" id="IPR005018">
    <property type="entry name" value="DOMON_domain"/>
</dbReference>
<keyword evidence="6 10" id="KW-0249">Electron transport</keyword>
<evidence type="ECO:0000259" key="12">
    <source>
        <dbReference type="PROSITE" id="PS50836"/>
    </source>
</evidence>
<dbReference type="CDD" id="cd09629">
    <property type="entry name" value="DOMON_CIL1_like"/>
    <property type="match status" value="1"/>
</dbReference>